<evidence type="ECO:0000256" key="1">
    <source>
        <dbReference type="ARBA" id="ARBA00004496"/>
    </source>
</evidence>
<evidence type="ECO:0000256" key="7">
    <source>
        <dbReference type="ARBA" id="ARBA00022884"/>
    </source>
</evidence>
<feature type="compositionally biased region" description="Pro residues" evidence="9">
    <location>
        <begin position="379"/>
        <end position="417"/>
    </location>
</feature>
<dbReference type="GO" id="GO:0046983">
    <property type="term" value="F:protein dimerization activity"/>
    <property type="evidence" value="ECO:0007669"/>
    <property type="project" value="InterPro"/>
</dbReference>
<dbReference type="Gene3D" id="4.10.280.10">
    <property type="entry name" value="Helix-loop-helix DNA-binding domain"/>
    <property type="match status" value="1"/>
</dbReference>
<dbReference type="EMBL" id="CAJDYZ010001952">
    <property type="protein sequence ID" value="CAD1469194.1"/>
    <property type="molecule type" value="Genomic_DNA"/>
</dbReference>
<dbReference type="SMART" id="SM00360">
    <property type="entry name" value="RRM"/>
    <property type="match status" value="1"/>
</dbReference>
<feature type="region of interest" description="Disordered" evidence="9">
    <location>
        <begin position="352"/>
        <end position="417"/>
    </location>
</feature>
<keyword evidence="6" id="KW-0744">Spermatogenesis</keyword>
<feature type="compositionally biased region" description="Polar residues" evidence="9">
    <location>
        <begin position="456"/>
        <end position="480"/>
    </location>
</feature>
<dbReference type="GO" id="GO:0070935">
    <property type="term" value="P:3'-UTR-mediated mRNA stabilization"/>
    <property type="evidence" value="ECO:0007669"/>
    <property type="project" value="TreeGrafter"/>
</dbReference>
<dbReference type="Pfam" id="PF00010">
    <property type="entry name" value="HLH"/>
    <property type="match status" value="1"/>
</dbReference>
<dbReference type="PROSITE" id="PS50888">
    <property type="entry name" value="BHLH"/>
    <property type="match status" value="1"/>
</dbReference>
<keyword evidence="13" id="KW-1185">Reference proteome</keyword>
<feature type="compositionally biased region" description="Low complexity" evidence="9">
    <location>
        <begin position="838"/>
        <end position="858"/>
    </location>
</feature>
<dbReference type="InterPro" id="IPR036638">
    <property type="entry name" value="HLH_DNA-bd_sf"/>
</dbReference>
<dbReference type="InterPro" id="IPR000504">
    <property type="entry name" value="RRM_dom"/>
</dbReference>
<organism evidence="12 13">
    <name type="scientific">Heterotrigona itama</name>
    <dbReference type="NCBI Taxonomy" id="395501"/>
    <lineage>
        <taxon>Eukaryota</taxon>
        <taxon>Metazoa</taxon>
        <taxon>Ecdysozoa</taxon>
        <taxon>Arthropoda</taxon>
        <taxon>Hexapoda</taxon>
        <taxon>Insecta</taxon>
        <taxon>Pterygota</taxon>
        <taxon>Neoptera</taxon>
        <taxon>Endopterygota</taxon>
        <taxon>Hymenoptera</taxon>
        <taxon>Apocrita</taxon>
        <taxon>Aculeata</taxon>
        <taxon>Apoidea</taxon>
        <taxon>Anthophila</taxon>
        <taxon>Apidae</taxon>
        <taxon>Heterotrigona</taxon>
    </lineage>
</organism>
<dbReference type="SMART" id="SM00353">
    <property type="entry name" value="HLH"/>
    <property type="match status" value="1"/>
</dbReference>
<keyword evidence="4" id="KW-0221">Differentiation</keyword>
<feature type="compositionally biased region" description="Low complexity" evidence="9">
    <location>
        <begin position="811"/>
        <end position="825"/>
    </location>
</feature>
<feature type="domain" description="RRM" evidence="10">
    <location>
        <begin position="155"/>
        <end position="232"/>
    </location>
</feature>
<evidence type="ECO:0000259" key="10">
    <source>
        <dbReference type="PROSITE" id="PS50102"/>
    </source>
</evidence>
<dbReference type="GO" id="GO:0045948">
    <property type="term" value="P:positive regulation of translational initiation"/>
    <property type="evidence" value="ECO:0007669"/>
    <property type="project" value="TreeGrafter"/>
</dbReference>
<feature type="domain" description="BHLH" evidence="11">
    <location>
        <begin position="19"/>
        <end position="71"/>
    </location>
</feature>
<evidence type="ECO:0000256" key="8">
    <source>
        <dbReference type="PROSITE-ProRule" id="PRU00176"/>
    </source>
</evidence>
<dbReference type="PANTHER" id="PTHR11176">
    <property type="entry name" value="BOULE-RELATED"/>
    <property type="match status" value="1"/>
</dbReference>
<reference evidence="12" key="1">
    <citation type="submission" date="2020-07" db="EMBL/GenBank/DDBJ databases">
        <authorList>
            <person name="Nazaruddin N."/>
        </authorList>
    </citation>
    <scope>NUCLEOTIDE SEQUENCE</scope>
</reference>
<evidence type="ECO:0008006" key="14">
    <source>
        <dbReference type="Google" id="ProtNLM"/>
    </source>
</evidence>
<dbReference type="InterPro" id="IPR035979">
    <property type="entry name" value="RBD_domain_sf"/>
</dbReference>
<keyword evidence="7 8" id="KW-0694">RNA-binding</keyword>
<dbReference type="PROSITE" id="PS50102">
    <property type="entry name" value="RRM"/>
    <property type="match status" value="1"/>
</dbReference>
<feature type="compositionally biased region" description="Low complexity" evidence="9">
    <location>
        <begin position="352"/>
        <end position="378"/>
    </location>
</feature>
<dbReference type="GO" id="GO:0030154">
    <property type="term" value="P:cell differentiation"/>
    <property type="evidence" value="ECO:0007669"/>
    <property type="project" value="UniProtKB-KW"/>
</dbReference>
<dbReference type="InterPro" id="IPR011598">
    <property type="entry name" value="bHLH_dom"/>
</dbReference>
<feature type="region of interest" description="Disordered" evidence="9">
    <location>
        <begin position="786"/>
        <end position="859"/>
    </location>
</feature>
<feature type="compositionally biased region" description="Low complexity" evidence="9">
    <location>
        <begin position="760"/>
        <end position="774"/>
    </location>
</feature>
<comment type="caution">
    <text evidence="12">The sequence shown here is derived from an EMBL/GenBank/DDBJ whole genome shotgun (WGS) entry which is preliminary data.</text>
</comment>
<dbReference type="SUPFAM" id="SSF54928">
    <property type="entry name" value="RNA-binding domain, RBD"/>
    <property type="match status" value="1"/>
</dbReference>
<dbReference type="AlphaFoldDB" id="A0A6V7GW36"/>
<evidence type="ECO:0000256" key="2">
    <source>
        <dbReference type="ARBA" id="ARBA00022473"/>
    </source>
</evidence>
<dbReference type="OrthoDB" id="762982at2759"/>
<dbReference type="GO" id="GO:0051321">
    <property type="term" value="P:meiotic cell cycle"/>
    <property type="evidence" value="ECO:0007669"/>
    <property type="project" value="UniProtKB-ARBA"/>
</dbReference>
<dbReference type="CDD" id="cd12412">
    <property type="entry name" value="RRM_DAZL_BOULE"/>
    <property type="match status" value="1"/>
</dbReference>
<dbReference type="GO" id="GO:0007283">
    <property type="term" value="P:spermatogenesis"/>
    <property type="evidence" value="ECO:0007669"/>
    <property type="project" value="UniProtKB-KW"/>
</dbReference>
<name>A0A6V7GW36_9HYME</name>
<dbReference type="Gene3D" id="3.30.70.330">
    <property type="match status" value="1"/>
</dbReference>
<protein>
    <recommendedName>
        <fullName evidence="14">BHLH domain-containing protein</fullName>
    </recommendedName>
</protein>
<dbReference type="GO" id="GO:0005737">
    <property type="term" value="C:cytoplasm"/>
    <property type="evidence" value="ECO:0007669"/>
    <property type="project" value="UniProtKB-SubCell"/>
</dbReference>
<comment type="subcellular location">
    <subcellularLocation>
        <location evidence="1">Cytoplasm</location>
    </subcellularLocation>
</comment>
<keyword evidence="3" id="KW-0963">Cytoplasm</keyword>
<evidence type="ECO:0000256" key="5">
    <source>
        <dbReference type="ARBA" id="ARBA00022845"/>
    </source>
</evidence>
<keyword evidence="5" id="KW-0810">Translation regulation</keyword>
<dbReference type="Proteomes" id="UP000752696">
    <property type="component" value="Unassembled WGS sequence"/>
</dbReference>
<dbReference type="InterPro" id="IPR034988">
    <property type="entry name" value="DAZ_BOULE_RRM"/>
</dbReference>
<dbReference type="GO" id="GO:0003730">
    <property type="term" value="F:mRNA 3'-UTR binding"/>
    <property type="evidence" value="ECO:0007669"/>
    <property type="project" value="TreeGrafter"/>
</dbReference>
<keyword evidence="2" id="KW-0217">Developmental protein</keyword>
<evidence type="ECO:0000256" key="4">
    <source>
        <dbReference type="ARBA" id="ARBA00022782"/>
    </source>
</evidence>
<feature type="compositionally biased region" description="Polar residues" evidence="9">
    <location>
        <begin position="729"/>
        <end position="753"/>
    </location>
</feature>
<dbReference type="FunFam" id="3.30.70.330:FF:000167">
    <property type="entry name" value="protein boule-like isoform X1"/>
    <property type="match status" value="1"/>
</dbReference>
<feature type="compositionally biased region" description="Polar residues" evidence="9">
    <location>
        <begin position="826"/>
        <end position="837"/>
    </location>
</feature>
<feature type="region of interest" description="Disordered" evidence="9">
    <location>
        <begin position="456"/>
        <end position="493"/>
    </location>
</feature>
<evidence type="ECO:0000256" key="6">
    <source>
        <dbReference type="ARBA" id="ARBA00022871"/>
    </source>
</evidence>
<feature type="region of interest" description="Disordered" evidence="9">
    <location>
        <begin position="729"/>
        <end position="774"/>
    </location>
</feature>
<evidence type="ECO:0000256" key="9">
    <source>
        <dbReference type="SAM" id="MobiDB-lite"/>
    </source>
</evidence>
<evidence type="ECO:0000313" key="13">
    <source>
        <dbReference type="Proteomes" id="UP000752696"/>
    </source>
</evidence>
<proteinExistence type="predicted"/>
<evidence type="ECO:0000256" key="3">
    <source>
        <dbReference type="ARBA" id="ARBA00022490"/>
    </source>
</evidence>
<evidence type="ECO:0000259" key="11">
    <source>
        <dbReference type="PROSITE" id="PS50888"/>
    </source>
</evidence>
<accession>A0A6V7GW36</accession>
<dbReference type="PANTHER" id="PTHR11176:SF57">
    <property type="entry name" value="PROTEIN BOULE"/>
    <property type="match status" value="1"/>
</dbReference>
<dbReference type="SUPFAM" id="SSF47459">
    <property type="entry name" value="HLH, helix-loop-helix DNA-binding domain"/>
    <property type="match status" value="1"/>
</dbReference>
<feature type="non-terminal residue" evidence="12">
    <location>
        <position position="958"/>
    </location>
</feature>
<dbReference type="Pfam" id="PF00076">
    <property type="entry name" value="RRM_1"/>
    <property type="match status" value="1"/>
</dbReference>
<evidence type="ECO:0000313" key="12">
    <source>
        <dbReference type="EMBL" id="CAD1469194.1"/>
    </source>
</evidence>
<feature type="compositionally biased region" description="Polar residues" evidence="9">
    <location>
        <begin position="786"/>
        <end position="797"/>
    </location>
</feature>
<dbReference type="InterPro" id="IPR012677">
    <property type="entry name" value="Nucleotide-bd_a/b_plait_sf"/>
</dbReference>
<feature type="region of interest" description="Disordered" evidence="9">
    <location>
        <begin position="905"/>
        <end position="946"/>
    </location>
</feature>
<sequence>EIKVFGSVIKNLRILNEGKESEREIQEIQCLLCSVNTAFSALRTLIPTEPADKKLSKIETLRLASSYINHLGAVLVAGPIDQPCLRVENSNGLYRTNHLTDLRKRPQVCTFCLAMHKKYSSASTGGTEGSSPASSPASATSLTMAAPKYGTLVPNRIFVGGISANTSVEELAQLFSSYGNVKATKIIADRAGVSKGYGFVTFETEEEAKRLQQESECIVLRERKLNIAPAIKKQPFNRSLDGGSGSPPSVPTSTYYYPNGMGLTYQNGMTFYNTTAPTPTTPIAPPTDPATIYQATGVFGPQAAGHQTFAPVMYPCPAPSIYMPQQYQYSPMPYECYAGAVATGTHQYLYSTNNSQTNTNSGNSNSGTGNNGTGATSPPTGPPPPLPSLPPPPPTHFYPPAAPPPHHHPPIPASPVPPQMDHIYYPFAAGPHPPLPPHASMGLTDQQLLLFPTDASCQQTSSSDGQVISQEDSRSTSSHSEQAHGETQAASGSATPLVSLMPVKFPMSGRYTNYHPIAIHTANVYSSQTCLNETDDCSGNQMHCRAIVYHPAAVYIPHTHTPPFHNVSGGTSLLPTPPSISHQLFDSSKSQCFNSRDYTKSGNMNGQNNYSKSQNHGIMLSHQNPFVRAQNVGNSQPYKHSNIDGNYKYTTPAMSSRFSMQYNKKATGSNVGSPACFVAQKLSENYNSAQKSFGSNIIGSQSYNCTNTQKTFNPTANFDYANDRKINNSGDQYFDNATKSSNYSSRKNTTNYRKNGVITGSSDQGDNNSSSQSNDKYVINIKNENSSSQNVQGTENSNSEKPVSPPPAPYSPMTRPLPTLSPPTSQVQFYNPAQNRYQPSLAPSQHQQQQQQPQPNAQRRYTIAPALSASRKPLEKYANSGSQATTTMLRQSKYKVNGIMQTSNKVADDSLGGAGDAPPGVGRMPITPPGTPRTHSGHPVGDQNQLSDTCHQMQALSL</sequence>
<gene>
    <name evidence="12" type="ORF">MHI_LOCUS113150</name>
</gene>
<dbReference type="GO" id="GO:0008494">
    <property type="term" value="F:translation activator activity"/>
    <property type="evidence" value="ECO:0007669"/>
    <property type="project" value="TreeGrafter"/>
</dbReference>